<dbReference type="GO" id="GO:0006167">
    <property type="term" value="P:AMP biosynthetic process"/>
    <property type="evidence" value="ECO:0007669"/>
    <property type="project" value="TreeGrafter"/>
</dbReference>
<gene>
    <name evidence="8" type="ORF">FJY86_00985</name>
</gene>
<sequence>MVSTPKPRRREREKLPIERACVALVYRGKKFLLLKRTYSRNWTAPGGQVEKGETDEETARREAFEETGLKNLVFIPRFKRVNIYTMFRGTKKVERHVLFFLAESKSGEIVLSPEHTAYEWLDFHDAIKRVRFPALKSILAGAAQKLDPEFKWKPSESMLKGNPTEEEHGDWLPKKPLFKNMN</sequence>
<name>A0A8T4C666_9ARCH</name>
<dbReference type="PROSITE" id="PS51462">
    <property type="entry name" value="NUDIX"/>
    <property type="match status" value="1"/>
</dbReference>
<evidence type="ECO:0000256" key="1">
    <source>
        <dbReference type="ARBA" id="ARBA00005582"/>
    </source>
</evidence>
<dbReference type="InterPro" id="IPR000086">
    <property type="entry name" value="NUDIX_hydrolase_dom"/>
</dbReference>
<comment type="similarity">
    <text evidence="1">Belongs to the Nudix hydrolase family.</text>
</comment>
<evidence type="ECO:0000256" key="5">
    <source>
        <dbReference type="ARBA" id="ARBA00032644"/>
    </source>
</evidence>
<reference evidence="8" key="1">
    <citation type="submission" date="2019-03" db="EMBL/GenBank/DDBJ databases">
        <title>Lake Tanganyika Metagenome-Assembled Genomes (MAGs).</title>
        <authorList>
            <person name="Tran P."/>
        </authorList>
    </citation>
    <scope>NUCLEOTIDE SEQUENCE</scope>
    <source>
        <strain evidence="8">M_DeepCast_50m_m2_156</strain>
    </source>
</reference>
<dbReference type="InterPro" id="IPR051325">
    <property type="entry name" value="Nudix_hydrolase_domain"/>
</dbReference>
<feature type="compositionally biased region" description="Basic and acidic residues" evidence="6">
    <location>
        <begin position="163"/>
        <end position="173"/>
    </location>
</feature>
<dbReference type="GO" id="GO:0004081">
    <property type="term" value="F:bis(5'-nucleosyl)-tetraphosphatase (asymmetrical) activity"/>
    <property type="evidence" value="ECO:0007669"/>
    <property type="project" value="TreeGrafter"/>
</dbReference>
<dbReference type="EMBL" id="VGJJ01000004">
    <property type="protein sequence ID" value="MBM3281901.1"/>
    <property type="molecule type" value="Genomic_DNA"/>
</dbReference>
<organism evidence="8 9">
    <name type="scientific">Candidatus Iainarchaeum sp</name>
    <dbReference type="NCBI Taxonomy" id="3101447"/>
    <lineage>
        <taxon>Archaea</taxon>
        <taxon>Candidatus Iainarchaeota</taxon>
        <taxon>Candidatus Iainarchaeia</taxon>
        <taxon>Candidatus Iainarchaeales</taxon>
        <taxon>Candidatus Iainarchaeaceae</taxon>
        <taxon>Candidatus Iainarchaeum</taxon>
    </lineage>
</organism>
<dbReference type="GO" id="GO:0006754">
    <property type="term" value="P:ATP biosynthetic process"/>
    <property type="evidence" value="ECO:0007669"/>
    <property type="project" value="TreeGrafter"/>
</dbReference>
<dbReference type="PANTHER" id="PTHR21340">
    <property type="entry name" value="DIADENOSINE 5,5-P1,P4-TETRAPHOSPHATE PYROPHOSPHOHYDROLASE MUTT"/>
    <property type="match status" value="1"/>
</dbReference>
<proteinExistence type="inferred from homology"/>
<keyword evidence="3" id="KW-0547">Nucleotide-binding</keyword>
<protein>
    <recommendedName>
        <fullName evidence="2">Bis(5'-nucleosyl)-tetraphosphatase [asymmetrical]</fullName>
    </recommendedName>
    <alternativeName>
        <fullName evidence="5">Diadenosine 5',5'''-P1,P4-tetraphosphate asymmetrical hydrolase</fullName>
    </alternativeName>
</protein>
<dbReference type="InterPro" id="IPR003565">
    <property type="entry name" value="Tetra_PHTase"/>
</dbReference>
<dbReference type="PRINTS" id="PR00502">
    <property type="entry name" value="NUDIXFAMILY"/>
</dbReference>
<dbReference type="CDD" id="cd03428">
    <property type="entry name" value="NUDIX_Ap4A_Nudt2"/>
    <property type="match status" value="1"/>
</dbReference>
<feature type="domain" description="Nudix hydrolase" evidence="7">
    <location>
        <begin position="16"/>
        <end position="143"/>
    </location>
</feature>
<dbReference type="Proteomes" id="UP000774699">
    <property type="component" value="Unassembled WGS sequence"/>
</dbReference>
<evidence type="ECO:0000313" key="8">
    <source>
        <dbReference type="EMBL" id="MBM3281901.1"/>
    </source>
</evidence>
<dbReference type="Gene3D" id="3.90.79.10">
    <property type="entry name" value="Nucleoside Triphosphate Pyrophosphohydrolase"/>
    <property type="match status" value="1"/>
</dbReference>
<dbReference type="PROSITE" id="PS00893">
    <property type="entry name" value="NUDIX_BOX"/>
    <property type="match status" value="1"/>
</dbReference>
<evidence type="ECO:0000313" key="9">
    <source>
        <dbReference type="Proteomes" id="UP000774699"/>
    </source>
</evidence>
<keyword evidence="4" id="KW-0378">Hydrolase</keyword>
<dbReference type="PANTHER" id="PTHR21340:SF0">
    <property type="entry name" value="BIS(5'-NUCLEOSYL)-TETRAPHOSPHATASE [ASYMMETRICAL]"/>
    <property type="match status" value="1"/>
</dbReference>
<evidence type="ECO:0000256" key="3">
    <source>
        <dbReference type="ARBA" id="ARBA00022741"/>
    </source>
</evidence>
<accession>A0A8T4C666</accession>
<dbReference type="InterPro" id="IPR015797">
    <property type="entry name" value="NUDIX_hydrolase-like_dom_sf"/>
</dbReference>
<comment type="caution">
    <text evidence="8">The sequence shown here is derived from an EMBL/GenBank/DDBJ whole genome shotgun (WGS) entry which is preliminary data.</text>
</comment>
<evidence type="ECO:0000259" key="7">
    <source>
        <dbReference type="PROSITE" id="PS51462"/>
    </source>
</evidence>
<dbReference type="Pfam" id="PF00293">
    <property type="entry name" value="NUDIX"/>
    <property type="match status" value="1"/>
</dbReference>
<dbReference type="GO" id="GO:0000166">
    <property type="term" value="F:nucleotide binding"/>
    <property type="evidence" value="ECO:0007669"/>
    <property type="project" value="UniProtKB-KW"/>
</dbReference>
<dbReference type="InterPro" id="IPR020476">
    <property type="entry name" value="Nudix_hydrolase"/>
</dbReference>
<evidence type="ECO:0000256" key="6">
    <source>
        <dbReference type="SAM" id="MobiDB-lite"/>
    </source>
</evidence>
<dbReference type="AlphaFoldDB" id="A0A8T4C666"/>
<evidence type="ECO:0000256" key="2">
    <source>
        <dbReference type="ARBA" id="ARBA00018911"/>
    </source>
</evidence>
<feature type="region of interest" description="Disordered" evidence="6">
    <location>
        <begin position="154"/>
        <end position="182"/>
    </location>
</feature>
<evidence type="ECO:0000256" key="4">
    <source>
        <dbReference type="ARBA" id="ARBA00022801"/>
    </source>
</evidence>
<dbReference type="InterPro" id="IPR020084">
    <property type="entry name" value="NUDIX_hydrolase_CS"/>
</dbReference>
<dbReference type="SUPFAM" id="SSF55811">
    <property type="entry name" value="Nudix"/>
    <property type="match status" value="1"/>
</dbReference>